<evidence type="ECO:0000256" key="1">
    <source>
        <dbReference type="SAM" id="MobiDB-lite"/>
    </source>
</evidence>
<feature type="compositionally biased region" description="Polar residues" evidence="1">
    <location>
        <begin position="1386"/>
        <end position="1407"/>
    </location>
</feature>
<sequence length="1791" mass="194948">MGIESRKAPPLPAPTEDSSITPTELTFDDQSRLADEASHYSLPDDGTPVTIRTRGHDPNRSQTSLLIEYFEGGKPGSTSGVDRKPSVRVRLTPSSRNKDHIQITETKGSSRKASLTRRIPLPASGRASSLPPSNTLEAEDADSIMSYASATEESNVSRNPIDIEIDPTRRRRRPASPLIPAADAQGSVYQPANMSEISAIPTDSFLDGSGPTNLTSRDLESKRSRSPSRGGQLAAGAAGLSAGAVLADKMRNSKPKERAVLPKSADKLKERERKPRTSKTRTSSTLSEKHVEGTRSPRRRSSRGHAESMLSGADSSVLSSSISPSHTSHRSLDQGSVRSGASKSSINNPKLLETVEDAIRRLILPELSALKREKSRRESRRSSFTSTATSVSRDDLSATERRRSSGRHRERRDREARHDYVHSPYGDDGLDSVDDLSFHENVEETPRNSHGGIKAAAAGAAAAGLAAAALNSKSPVSDDRKQRRRKRADGSVRSRSLGRERYDEVFEDEEEVPAPPMPLMASELNASELTRTSILSADTDRTQSTMDDRTPVHEVSRGNLASPSPAVAAVPATLQQSLGTRHANISHGDLRELRRERDSELSSDSRVESLNSQQQYQDDYDDDEYDSRRISERDDYETGDGVAPDYYNTQDVPPPLKYVPYQPERRGLSPIYSVSGYTEGGSEAAGPRDSRTINGSPSLDRLQGGRLTPGSAPSNIMSRGFDEQSFDGRSIRSSGQDYRTSGYIDGSDLERVDSEQAVHGIGASPRIVHVPTGVESNVASLVDGSMVDQSVLTGGGSALSGVSGTDYDVRDSTLSYDERPRNLHASGDVSPDKLSVRSQQDYMDERDGSRTPTSSRHSRSFAGEYDLDEYGRKVVPTRYRNSPSTSRHSPTASEKAIALGAVGAAAAALKAAKDRSQQPTVEEEVEEEELAQDFVPEGVSRNKSFKQRTMEGREPANTPAHSIDRFDLEDRPKMGVSAMPAWNDPMPEIGYVDSDLETNPSFARNDIHQEEIDREDMNRTPRGDENWTTTENVEDRSYPQQGDHSKGIAPGVALATAGAAAAATAAAMAHSRQPSHEPEDEWQRTSTDRKRDTLITNPYDGASPVANPELLGTRNIEPVNYGANYHTSSPAGQKNLDEGYISQGAQQSPNMQPKGSAIMPFTEAIEEDPFYVPKGHSRHLSGMSQGMGSPIYDAASGAGIDRIESKDIIALMQHLMVRDAQRSARDTEILVTLVRSAAEMRNSFEEMKQILANTEDVIIKEVQENTEDTVKNYIGGPRPYPGSASRSVKGLSAASQSQDGTEEKAKKNSLFKRALFKSFGAKDTNDLSRIEDMLNQLLTEVDVLKAQSSRPPLSRGHSATGQSFDNLQPEGQYEHDRGYEPEGHAGTSTASHASQSGQLSLPQSRGPSTKLGYEPNRISTVHEDNEEDYNMDDYPPQPGMLTPGTRDIHRGSSVPLDTPPQSAPAQNMSFSSENTPRTDKGKKHKSRGSSSWFPKISRWSESTATSVGKAFRGSGMSSKRGGPDDDFTQRPLSRSGSDLGRFEQQQQQQQQQYDNDVYGEDHLHTGFSQTNLAAPGRPVESGPPPPATYMTPEDPKYKAHRNSLNLQHPQPRPGQAEFFKVALESQAHEFDTPMSPKSADWAGSATSLQRFPAQSTNNRYSGGSAATGGDYWGSSPAAGPPRPPKEPIENEAGSPVRSNRVSKLQKNSPLPYQSVESGYATGPGTQAASNYTGSPKLENRNLSGALGVPVRRPSGPRAMTPRSAEEEAAREERRRKRDTFGTVASNETDTF</sequence>
<gene>
    <name evidence="2" type="ORF">F5X68DRAFT_634</name>
</gene>
<feature type="compositionally biased region" description="Polar residues" evidence="1">
    <location>
        <begin position="1782"/>
        <end position="1791"/>
    </location>
</feature>
<dbReference type="PANTHER" id="PTHR42105">
    <property type="entry name" value="DIM2-ASSOCIATED PROTEIN 1"/>
    <property type="match status" value="1"/>
</dbReference>
<feature type="region of interest" description="Disordered" evidence="1">
    <location>
        <begin position="1"/>
        <end position="61"/>
    </location>
</feature>
<feature type="compositionally biased region" description="Basic and acidic residues" evidence="1">
    <location>
        <begin position="1372"/>
        <end position="1383"/>
    </location>
</feature>
<feature type="compositionally biased region" description="Basic and acidic residues" evidence="1">
    <location>
        <begin position="588"/>
        <end position="607"/>
    </location>
</feature>
<feature type="compositionally biased region" description="Polar residues" evidence="1">
    <location>
        <begin position="1463"/>
        <end position="1475"/>
    </location>
</feature>
<comment type="caution">
    <text evidence="2">The sequence shown here is derived from an EMBL/GenBank/DDBJ whole genome shotgun (WGS) entry which is preliminary data.</text>
</comment>
<dbReference type="PANTHER" id="PTHR42105:SF1">
    <property type="entry name" value="TRANSALDOLASE"/>
    <property type="match status" value="1"/>
</dbReference>
<feature type="compositionally biased region" description="Basic and acidic residues" evidence="1">
    <location>
        <begin position="29"/>
        <end position="38"/>
    </location>
</feature>
<feature type="region of interest" description="Disordered" evidence="1">
    <location>
        <begin position="812"/>
        <end position="863"/>
    </location>
</feature>
<feature type="compositionally biased region" description="Basic and acidic residues" evidence="1">
    <location>
        <begin position="488"/>
        <end position="504"/>
    </location>
</feature>
<feature type="compositionally biased region" description="Polar residues" evidence="1">
    <location>
        <begin position="1723"/>
        <end position="1733"/>
    </location>
</feature>
<feature type="compositionally biased region" description="Polar residues" evidence="1">
    <location>
        <begin position="126"/>
        <end position="136"/>
    </location>
</feature>
<feature type="compositionally biased region" description="Polar residues" evidence="1">
    <location>
        <begin position="1348"/>
        <end position="1366"/>
    </location>
</feature>
<feature type="compositionally biased region" description="Polar residues" evidence="1">
    <location>
        <begin position="1644"/>
        <end position="1661"/>
    </location>
</feature>
<organism evidence="2 3">
    <name type="scientific">Plectosphaerella plurivora</name>
    <dbReference type="NCBI Taxonomy" id="936078"/>
    <lineage>
        <taxon>Eukaryota</taxon>
        <taxon>Fungi</taxon>
        <taxon>Dikarya</taxon>
        <taxon>Ascomycota</taxon>
        <taxon>Pezizomycotina</taxon>
        <taxon>Sordariomycetes</taxon>
        <taxon>Hypocreomycetidae</taxon>
        <taxon>Glomerellales</taxon>
        <taxon>Plectosphaerellaceae</taxon>
        <taxon>Plectosphaerella</taxon>
    </lineage>
</organism>
<feature type="region of interest" description="Disordered" evidence="1">
    <location>
        <begin position="91"/>
        <end position="187"/>
    </location>
</feature>
<feature type="region of interest" description="Disordered" evidence="1">
    <location>
        <begin position="1017"/>
        <end position="1045"/>
    </location>
</feature>
<feature type="region of interest" description="Disordered" evidence="1">
    <location>
        <begin position="468"/>
        <end position="518"/>
    </location>
</feature>
<feature type="compositionally biased region" description="Basic and acidic residues" evidence="1">
    <location>
        <begin position="538"/>
        <end position="556"/>
    </location>
</feature>
<feature type="region of interest" description="Disordered" evidence="1">
    <location>
        <begin position="530"/>
        <end position="663"/>
    </location>
</feature>
<name>A0A9P9AI02_9PEZI</name>
<feature type="compositionally biased region" description="Polar residues" evidence="1">
    <location>
        <begin position="146"/>
        <end position="158"/>
    </location>
</feature>
<accession>A0A9P9AI02</accession>
<proteinExistence type="predicted"/>
<reference evidence="2" key="1">
    <citation type="journal article" date="2021" name="Nat. Commun.">
        <title>Genetic determinants of endophytism in the Arabidopsis root mycobiome.</title>
        <authorList>
            <person name="Mesny F."/>
            <person name="Miyauchi S."/>
            <person name="Thiergart T."/>
            <person name="Pickel B."/>
            <person name="Atanasova L."/>
            <person name="Karlsson M."/>
            <person name="Huettel B."/>
            <person name="Barry K.W."/>
            <person name="Haridas S."/>
            <person name="Chen C."/>
            <person name="Bauer D."/>
            <person name="Andreopoulos W."/>
            <person name="Pangilinan J."/>
            <person name="LaButti K."/>
            <person name="Riley R."/>
            <person name="Lipzen A."/>
            <person name="Clum A."/>
            <person name="Drula E."/>
            <person name="Henrissat B."/>
            <person name="Kohler A."/>
            <person name="Grigoriev I.V."/>
            <person name="Martin F.M."/>
            <person name="Hacquard S."/>
        </authorList>
    </citation>
    <scope>NUCLEOTIDE SEQUENCE</scope>
    <source>
        <strain evidence="2">MPI-SDFR-AT-0117</strain>
    </source>
</reference>
<protein>
    <submittedName>
        <fullName evidence="2">Uncharacterized protein</fullName>
    </submittedName>
</protein>
<feature type="region of interest" description="Disordered" evidence="1">
    <location>
        <begin position="1348"/>
        <end position="1791"/>
    </location>
</feature>
<feature type="compositionally biased region" description="Polar residues" evidence="1">
    <location>
        <begin position="1696"/>
        <end position="1716"/>
    </location>
</feature>
<feature type="compositionally biased region" description="Basic and acidic residues" evidence="1">
    <location>
        <begin position="392"/>
        <end position="403"/>
    </location>
</feature>
<feature type="compositionally biased region" description="Polar residues" evidence="1">
    <location>
        <begin position="103"/>
        <end position="113"/>
    </location>
</feature>
<dbReference type="OrthoDB" id="5382102at2759"/>
<feature type="region of interest" description="Disordered" evidence="1">
    <location>
        <begin position="678"/>
        <end position="745"/>
    </location>
</feature>
<feature type="compositionally biased region" description="Basic and acidic residues" evidence="1">
    <location>
        <begin position="1074"/>
        <end position="1093"/>
    </location>
</feature>
<feature type="compositionally biased region" description="Low complexity" evidence="1">
    <location>
        <begin position="608"/>
        <end position="617"/>
    </location>
</feature>
<keyword evidence="3" id="KW-1185">Reference proteome</keyword>
<evidence type="ECO:0000313" key="2">
    <source>
        <dbReference type="EMBL" id="KAH6696904.1"/>
    </source>
</evidence>
<dbReference type="Proteomes" id="UP000770015">
    <property type="component" value="Unassembled WGS sequence"/>
</dbReference>
<feature type="compositionally biased region" description="Basic and acidic residues" evidence="1">
    <location>
        <begin position="250"/>
        <end position="275"/>
    </location>
</feature>
<feature type="region of interest" description="Disordered" evidence="1">
    <location>
        <begin position="201"/>
        <end position="238"/>
    </location>
</feature>
<feature type="compositionally biased region" description="Basic and acidic residues" evidence="1">
    <location>
        <begin position="812"/>
        <end position="821"/>
    </location>
</feature>
<dbReference type="EMBL" id="JAGSXJ010000001">
    <property type="protein sequence ID" value="KAH6696904.1"/>
    <property type="molecule type" value="Genomic_DNA"/>
</dbReference>
<feature type="compositionally biased region" description="Low complexity" evidence="1">
    <location>
        <begin position="382"/>
        <end position="391"/>
    </location>
</feature>
<feature type="region of interest" description="Disordered" evidence="1">
    <location>
        <begin position="250"/>
        <end position="345"/>
    </location>
</feature>
<feature type="compositionally biased region" description="Polar residues" evidence="1">
    <location>
        <begin position="333"/>
        <end position="345"/>
    </location>
</feature>
<feature type="compositionally biased region" description="Low complexity" evidence="1">
    <location>
        <begin position="308"/>
        <end position="326"/>
    </location>
</feature>
<feature type="region of interest" description="Disordered" evidence="1">
    <location>
        <begin position="1064"/>
        <end position="1109"/>
    </location>
</feature>
<feature type="region of interest" description="Disordered" evidence="1">
    <location>
        <begin position="372"/>
        <end position="434"/>
    </location>
</feature>
<feature type="compositionally biased region" description="Basic and acidic residues" evidence="1">
    <location>
        <begin position="412"/>
        <end position="421"/>
    </location>
</feature>
<feature type="compositionally biased region" description="Low complexity" evidence="1">
    <location>
        <begin position="561"/>
        <end position="572"/>
    </location>
</feature>
<feature type="region of interest" description="Disordered" evidence="1">
    <location>
        <begin position="1274"/>
        <end position="1306"/>
    </location>
</feature>
<evidence type="ECO:0000313" key="3">
    <source>
        <dbReference type="Proteomes" id="UP000770015"/>
    </source>
</evidence>
<feature type="compositionally biased region" description="Basic and acidic residues" evidence="1">
    <location>
        <begin position="1763"/>
        <end position="1772"/>
    </location>
</feature>